<reference evidence="2" key="2">
    <citation type="journal article" date="2015" name="Data Brief">
        <title>Shoot transcriptome of the giant reed, Arundo donax.</title>
        <authorList>
            <person name="Barrero R.A."/>
            <person name="Guerrero F.D."/>
            <person name="Moolhuijzen P."/>
            <person name="Goolsby J.A."/>
            <person name="Tidwell J."/>
            <person name="Bellgard S.E."/>
            <person name="Bellgard M.I."/>
        </authorList>
    </citation>
    <scope>NUCLEOTIDE SEQUENCE</scope>
    <source>
        <tissue evidence="2">Shoot tissue taken approximately 20 cm above the soil surface</tissue>
    </source>
</reference>
<feature type="region of interest" description="Disordered" evidence="1">
    <location>
        <begin position="1"/>
        <end position="26"/>
    </location>
</feature>
<reference evidence="2" key="1">
    <citation type="submission" date="2014-09" db="EMBL/GenBank/DDBJ databases">
        <authorList>
            <person name="Magalhaes I.L.F."/>
            <person name="Oliveira U."/>
            <person name="Santos F.R."/>
            <person name="Vidigal T.H.D.A."/>
            <person name="Brescovit A.D."/>
            <person name="Santos A.J."/>
        </authorList>
    </citation>
    <scope>NUCLEOTIDE SEQUENCE</scope>
    <source>
        <tissue evidence="2">Shoot tissue taken approximately 20 cm above the soil surface</tissue>
    </source>
</reference>
<name>A0A0A8YBC3_ARUDO</name>
<accession>A0A0A8YBC3</accession>
<organism evidence="2">
    <name type="scientific">Arundo donax</name>
    <name type="common">Giant reed</name>
    <name type="synonym">Donax arundinaceus</name>
    <dbReference type="NCBI Taxonomy" id="35708"/>
    <lineage>
        <taxon>Eukaryota</taxon>
        <taxon>Viridiplantae</taxon>
        <taxon>Streptophyta</taxon>
        <taxon>Embryophyta</taxon>
        <taxon>Tracheophyta</taxon>
        <taxon>Spermatophyta</taxon>
        <taxon>Magnoliopsida</taxon>
        <taxon>Liliopsida</taxon>
        <taxon>Poales</taxon>
        <taxon>Poaceae</taxon>
        <taxon>PACMAD clade</taxon>
        <taxon>Arundinoideae</taxon>
        <taxon>Arundineae</taxon>
        <taxon>Arundo</taxon>
    </lineage>
</organism>
<dbReference type="EMBL" id="GBRH01274614">
    <property type="protein sequence ID" value="JAD23281.1"/>
    <property type="molecule type" value="Transcribed_RNA"/>
</dbReference>
<sequence>MSRNHFRPMTPWNRLRNSSMVPGRSHGPIVANSMMDLTTAVASKFSDTQCRIFNPKCF</sequence>
<evidence type="ECO:0000313" key="2">
    <source>
        <dbReference type="EMBL" id="JAD23281.1"/>
    </source>
</evidence>
<evidence type="ECO:0000256" key="1">
    <source>
        <dbReference type="SAM" id="MobiDB-lite"/>
    </source>
</evidence>
<protein>
    <submittedName>
        <fullName evidence="2">Uncharacterized protein</fullName>
    </submittedName>
</protein>
<proteinExistence type="predicted"/>
<dbReference type="AlphaFoldDB" id="A0A0A8YBC3"/>